<evidence type="ECO:0000256" key="1">
    <source>
        <dbReference type="SAM" id="Phobius"/>
    </source>
</evidence>
<evidence type="ECO:0000313" key="3">
    <source>
        <dbReference type="EnsemblFungi" id="EJT79720"/>
    </source>
</evidence>
<dbReference type="RefSeq" id="XP_009220865.1">
    <property type="nucleotide sequence ID" value="XM_009222601.1"/>
</dbReference>
<reference evidence="3" key="5">
    <citation type="submission" date="2018-04" db="UniProtKB">
        <authorList>
            <consortium name="EnsemblFungi"/>
        </authorList>
    </citation>
    <scope>IDENTIFICATION</scope>
    <source>
        <strain evidence="3">R3-111a-1</strain>
    </source>
</reference>
<evidence type="ECO:0000313" key="2">
    <source>
        <dbReference type="EMBL" id="EJT79720.1"/>
    </source>
</evidence>
<reference evidence="3" key="4">
    <citation type="journal article" date="2015" name="G3 (Bethesda)">
        <title>Genome sequences of three phytopathogenic species of the Magnaporthaceae family of fungi.</title>
        <authorList>
            <person name="Okagaki L.H."/>
            <person name="Nunes C.C."/>
            <person name="Sailsbery J."/>
            <person name="Clay B."/>
            <person name="Brown D."/>
            <person name="John T."/>
            <person name="Oh Y."/>
            <person name="Young N."/>
            <person name="Fitzgerald M."/>
            <person name="Haas B.J."/>
            <person name="Zeng Q."/>
            <person name="Young S."/>
            <person name="Adiconis X."/>
            <person name="Fan L."/>
            <person name="Levin J.Z."/>
            <person name="Mitchell T.K."/>
            <person name="Okubara P.A."/>
            <person name="Farman M.L."/>
            <person name="Kohn L.M."/>
            <person name="Birren B."/>
            <person name="Ma L.-J."/>
            <person name="Dean R.A."/>
        </authorList>
    </citation>
    <scope>NUCLEOTIDE SEQUENCE</scope>
    <source>
        <strain evidence="3">R3-111a-1</strain>
    </source>
</reference>
<feature type="transmembrane region" description="Helical" evidence="1">
    <location>
        <begin position="21"/>
        <end position="40"/>
    </location>
</feature>
<protein>
    <submittedName>
        <fullName evidence="2 3">Uncharacterized protein</fullName>
    </submittedName>
</protein>
<keyword evidence="1" id="KW-0472">Membrane</keyword>
<accession>J8UYK0</accession>
<organism evidence="2">
    <name type="scientific">Gaeumannomyces tritici (strain R3-111a-1)</name>
    <name type="common">Wheat and barley take-all root rot fungus</name>
    <name type="synonym">Gaeumannomyces graminis var. tritici</name>
    <dbReference type="NCBI Taxonomy" id="644352"/>
    <lineage>
        <taxon>Eukaryota</taxon>
        <taxon>Fungi</taxon>
        <taxon>Dikarya</taxon>
        <taxon>Ascomycota</taxon>
        <taxon>Pezizomycotina</taxon>
        <taxon>Sordariomycetes</taxon>
        <taxon>Sordariomycetidae</taxon>
        <taxon>Magnaporthales</taxon>
        <taxon>Magnaporthaceae</taxon>
        <taxon>Gaeumannomyces</taxon>
    </lineage>
</organism>
<dbReference type="AlphaFoldDB" id="J8UYK0"/>
<keyword evidence="1" id="KW-0812">Transmembrane</keyword>
<dbReference type="GeneID" id="20345262"/>
<dbReference type="Proteomes" id="UP000006039">
    <property type="component" value="Unassembled WGS sequence"/>
</dbReference>
<dbReference type="EMBL" id="GL385396">
    <property type="protein sequence ID" value="EJT79720.1"/>
    <property type="molecule type" value="Genomic_DNA"/>
</dbReference>
<keyword evidence="4" id="KW-1185">Reference proteome</keyword>
<dbReference type="VEuPathDB" id="FungiDB:GGTG_04804"/>
<proteinExistence type="predicted"/>
<feature type="non-terminal residue" evidence="2">
    <location>
        <position position="1"/>
    </location>
</feature>
<reference evidence="2" key="3">
    <citation type="submission" date="2010-09" db="EMBL/GenBank/DDBJ databases">
        <title>Annotation of Gaeumannomyces graminis var. tritici R3-111a-1.</title>
        <authorList>
            <consortium name="The Broad Institute Genome Sequencing Platform"/>
            <person name="Ma L.-J."/>
            <person name="Dead R."/>
            <person name="Young S.K."/>
            <person name="Zeng Q."/>
            <person name="Gargeya S."/>
            <person name="Fitzgerald M."/>
            <person name="Haas B."/>
            <person name="Abouelleil A."/>
            <person name="Alvarado L."/>
            <person name="Arachchi H.M."/>
            <person name="Berlin A."/>
            <person name="Brown A."/>
            <person name="Chapman S.B."/>
            <person name="Chen Z."/>
            <person name="Dunbar C."/>
            <person name="Freedman E."/>
            <person name="Gearin G."/>
            <person name="Gellesch M."/>
            <person name="Goldberg J."/>
            <person name="Griggs A."/>
            <person name="Gujja S."/>
            <person name="Heiman D."/>
            <person name="Howarth C."/>
            <person name="Larson L."/>
            <person name="Lui A."/>
            <person name="MacDonald P.J.P."/>
            <person name="Mehta T."/>
            <person name="Montmayeur A."/>
            <person name="Murphy C."/>
            <person name="Neiman D."/>
            <person name="Pearson M."/>
            <person name="Priest M."/>
            <person name="Roberts A."/>
            <person name="Saif S."/>
            <person name="Shea T."/>
            <person name="Shenoy N."/>
            <person name="Sisk P."/>
            <person name="Stolte C."/>
            <person name="Sykes S."/>
            <person name="Yandava C."/>
            <person name="Wortman J."/>
            <person name="Nusbaum C."/>
            <person name="Birren B."/>
        </authorList>
    </citation>
    <scope>NUCLEOTIDE SEQUENCE</scope>
    <source>
        <strain evidence="2">R3-111a-1</strain>
    </source>
</reference>
<reference evidence="4" key="1">
    <citation type="submission" date="2010-07" db="EMBL/GenBank/DDBJ databases">
        <title>The genome sequence of Gaeumannomyces graminis var. tritici strain R3-111a-1.</title>
        <authorList>
            <consortium name="The Broad Institute Genome Sequencing Platform"/>
            <person name="Ma L.-J."/>
            <person name="Dead R."/>
            <person name="Young S."/>
            <person name="Zeng Q."/>
            <person name="Koehrsen M."/>
            <person name="Alvarado L."/>
            <person name="Berlin A."/>
            <person name="Chapman S.B."/>
            <person name="Chen Z."/>
            <person name="Freedman E."/>
            <person name="Gellesch M."/>
            <person name="Goldberg J."/>
            <person name="Griggs A."/>
            <person name="Gujja S."/>
            <person name="Heilman E.R."/>
            <person name="Heiman D."/>
            <person name="Hepburn T."/>
            <person name="Howarth C."/>
            <person name="Jen D."/>
            <person name="Larson L."/>
            <person name="Mehta T."/>
            <person name="Neiman D."/>
            <person name="Pearson M."/>
            <person name="Roberts A."/>
            <person name="Saif S."/>
            <person name="Shea T."/>
            <person name="Shenoy N."/>
            <person name="Sisk P."/>
            <person name="Stolte C."/>
            <person name="Sykes S."/>
            <person name="Walk T."/>
            <person name="White J."/>
            <person name="Yandava C."/>
            <person name="Haas B."/>
            <person name="Nusbaum C."/>
            <person name="Birren B."/>
        </authorList>
    </citation>
    <scope>NUCLEOTIDE SEQUENCE [LARGE SCALE GENOMIC DNA]</scope>
    <source>
        <strain evidence="4">R3-111a-1</strain>
    </source>
</reference>
<keyword evidence="1" id="KW-1133">Transmembrane helix</keyword>
<gene>
    <name evidence="3" type="primary">20345262</name>
    <name evidence="2" type="ORF">GGTG_04804</name>
</gene>
<sequence length="96" mass="11320">RNKIYGKVNPFKKRYNFFRNGFVRGIFCFKRFFILGFKITFGKNGKGLKKHGIKFLPKRLNLWFLTCLARVFAAKTLKFKVSLACTLFGNFKLKLI</sequence>
<dbReference type="EnsemblFungi" id="EJT79720">
    <property type="protein sequence ID" value="EJT79720"/>
    <property type="gene ID" value="GGTG_04804"/>
</dbReference>
<evidence type="ECO:0000313" key="4">
    <source>
        <dbReference type="Proteomes" id="UP000006039"/>
    </source>
</evidence>
<name>J8UYK0_GAET3</name>
<reference evidence="2" key="2">
    <citation type="submission" date="2010-07" db="EMBL/GenBank/DDBJ databases">
        <authorList>
            <consortium name="The Broad Institute Genome Sequencing Platform"/>
            <consortium name="Broad Institute Genome Sequencing Center for Infectious Disease"/>
            <person name="Ma L.-J."/>
            <person name="Dead R."/>
            <person name="Young S."/>
            <person name="Zeng Q."/>
            <person name="Koehrsen M."/>
            <person name="Alvarado L."/>
            <person name="Berlin A."/>
            <person name="Chapman S.B."/>
            <person name="Chen Z."/>
            <person name="Freedman E."/>
            <person name="Gellesch M."/>
            <person name="Goldberg J."/>
            <person name="Griggs A."/>
            <person name="Gujja S."/>
            <person name="Heilman E.R."/>
            <person name="Heiman D."/>
            <person name="Hepburn T."/>
            <person name="Howarth C."/>
            <person name="Jen D."/>
            <person name="Larson L."/>
            <person name="Mehta T."/>
            <person name="Neiman D."/>
            <person name="Pearson M."/>
            <person name="Roberts A."/>
            <person name="Saif S."/>
            <person name="Shea T."/>
            <person name="Shenoy N."/>
            <person name="Sisk P."/>
            <person name="Stolte C."/>
            <person name="Sykes S."/>
            <person name="Walk T."/>
            <person name="White J."/>
            <person name="Yandava C."/>
            <person name="Haas B."/>
            <person name="Nusbaum C."/>
            <person name="Birren B."/>
        </authorList>
    </citation>
    <scope>NUCLEOTIDE SEQUENCE</scope>
    <source>
        <strain evidence="2">R3-111a-1</strain>
    </source>
</reference>